<dbReference type="PANTHER" id="PTHR12558:SF10">
    <property type="entry name" value="CELL DIVISION CYCLE PROTEIN 23 HOMOLOG"/>
    <property type="match status" value="1"/>
</dbReference>
<proteinExistence type="predicted"/>
<dbReference type="InterPro" id="IPR011990">
    <property type="entry name" value="TPR-like_helical_dom_sf"/>
</dbReference>
<dbReference type="GO" id="GO:0051301">
    <property type="term" value="P:cell division"/>
    <property type="evidence" value="ECO:0007669"/>
    <property type="project" value="TreeGrafter"/>
</dbReference>
<accession>A0A8W8IZN1</accession>
<dbReference type="GO" id="GO:0045842">
    <property type="term" value="P:positive regulation of mitotic metaphase/anaphase transition"/>
    <property type="evidence" value="ECO:0007669"/>
    <property type="project" value="TreeGrafter"/>
</dbReference>
<dbReference type="EnsemblMetazoa" id="G16604.1">
    <property type="protein sequence ID" value="G16604.1:cds"/>
    <property type="gene ID" value="G16604"/>
</dbReference>
<evidence type="ECO:0000313" key="3">
    <source>
        <dbReference type="Proteomes" id="UP000005408"/>
    </source>
</evidence>
<reference evidence="2" key="1">
    <citation type="submission" date="2022-08" db="UniProtKB">
        <authorList>
            <consortium name="EnsemblMetazoa"/>
        </authorList>
    </citation>
    <scope>IDENTIFICATION</scope>
    <source>
        <strain evidence="2">05x7-T-G4-1.051#20</strain>
    </source>
</reference>
<dbReference type="GO" id="GO:0016567">
    <property type="term" value="P:protein ubiquitination"/>
    <property type="evidence" value="ECO:0007669"/>
    <property type="project" value="TreeGrafter"/>
</dbReference>
<evidence type="ECO:0000256" key="1">
    <source>
        <dbReference type="ARBA" id="ARBA00022803"/>
    </source>
</evidence>
<evidence type="ECO:0000313" key="2">
    <source>
        <dbReference type="EnsemblMetazoa" id="G16604.1:cds"/>
    </source>
</evidence>
<organism evidence="2 3">
    <name type="scientific">Magallana gigas</name>
    <name type="common">Pacific oyster</name>
    <name type="synonym">Crassostrea gigas</name>
    <dbReference type="NCBI Taxonomy" id="29159"/>
    <lineage>
        <taxon>Eukaryota</taxon>
        <taxon>Metazoa</taxon>
        <taxon>Spiralia</taxon>
        <taxon>Lophotrochozoa</taxon>
        <taxon>Mollusca</taxon>
        <taxon>Bivalvia</taxon>
        <taxon>Autobranchia</taxon>
        <taxon>Pteriomorphia</taxon>
        <taxon>Ostreida</taxon>
        <taxon>Ostreoidea</taxon>
        <taxon>Ostreidae</taxon>
        <taxon>Magallana</taxon>
    </lineage>
</organism>
<dbReference type="GO" id="GO:0031145">
    <property type="term" value="P:anaphase-promoting complex-dependent catabolic process"/>
    <property type="evidence" value="ECO:0007669"/>
    <property type="project" value="TreeGrafter"/>
</dbReference>
<dbReference type="GO" id="GO:0005680">
    <property type="term" value="C:anaphase-promoting complex"/>
    <property type="evidence" value="ECO:0007669"/>
    <property type="project" value="TreeGrafter"/>
</dbReference>
<sequence length="168" mass="19448">MLLALSLPNHWMKHFFLGHIYLELQLNEEGLKIYQHLMDKGFVKSSYIVSQVAMGNNNMREVDMAVNAFTELTEMDPYRLENMDYFSNTLYIKEMRADLAHLANRCCDIDKYREETCVVIERKPRESRMGGPGSRGVTPSLTFIVNNQILLLSNCTVLELQVVVWYCG</sequence>
<name>A0A8W8IZN1_MAGGI</name>
<dbReference type="AlphaFoldDB" id="A0A8W8IZN1"/>
<keyword evidence="3" id="KW-1185">Reference proteome</keyword>
<keyword evidence="1" id="KW-0802">TPR repeat</keyword>
<dbReference type="Proteomes" id="UP000005408">
    <property type="component" value="Unassembled WGS sequence"/>
</dbReference>
<dbReference type="Gene3D" id="1.25.40.10">
    <property type="entry name" value="Tetratricopeptide repeat domain"/>
    <property type="match status" value="1"/>
</dbReference>
<dbReference type="PANTHER" id="PTHR12558">
    <property type="entry name" value="CELL DIVISION CYCLE 16,23,27"/>
    <property type="match status" value="1"/>
</dbReference>
<protein>
    <submittedName>
        <fullName evidence="2">Uncharacterized protein</fullName>
    </submittedName>
</protein>